<dbReference type="EMBL" id="GL348719">
    <property type="protein sequence ID" value="EFH46422.1"/>
    <property type="molecule type" value="Genomic_DNA"/>
</dbReference>
<feature type="compositionally biased region" description="Polar residues" evidence="1">
    <location>
        <begin position="1"/>
        <end position="10"/>
    </location>
</feature>
<feature type="region of interest" description="Disordered" evidence="1">
    <location>
        <begin position="1"/>
        <end position="24"/>
    </location>
</feature>
<dbReference type="AlphaFoldDB" id="D7M9W1"/>
<dbReference type="Gramene" id="Al_scaffold_0007_2598">
    <property type="protein sequence ID" value="Al_scaffold_0007_2598"/>
    <property type="gene ID" value="Al_scaffold_0007_2598"/>
</dbReference>
<organism evidence="3">
    <name type="scientific">Arabidopsis lyrata subsp. lyrata</name>
    <name type="common">Lyre-leaved rock-cress</name>
    <dbReference type="NCBI Taxonomy" id="81972"/>
    <lineage>
        <taxon>Eukaryota</taxon>
        <taxon>Viridiplantae</taxon>
        <taxon>Streptophyta</taxon>
        <taxon>Embryophyta</taxon>
        <taxon>Tracheophyta</taxon>
        <taxon>Spermatophyta</taxon>
        <taxon>Magnoliopsida</taxon>
        <taxon>eudicotyledons</taxon>
        <taxon>Gunneridae</taxon>
        <taxon>Pentapetalae</taxon>
        <taxon>rosids</taxon>
        <taxon>malvids</taxon>
        <taxon>Brassicales</taxon>
        <taxon>Brassicaceae</taxon>
        <taxon>Camelineae</taxon>
        <taxon>Arabidopsis</taxon>
    </lineage>
</organism>
<dbReference type="Proteomes" id="UP000008694">
    <property type="component" value="Unassembled WGS sequence"/>
</dbReference>
<keyword evidence="3" id="KW-1185">Reference proteome</keyword>
<protein>
    <submittedName>
        <fullName evidence="2">Predicted protein</fullName>
    </submittedName>
</protein>
<reference evidence="3" key="1">
    <citation type="journal article" date="2011" name="Nat. Genet.">
        <title>The Arabidopsis lyrata genome sequence and the basis of rapid genome size change.</title>
        <authorList>
            <person name="Hu T.T."/>
            <person name="Pattyn P."/>
            <person name="Bakker E.G."/>
            <person name="Cao J."/>
            <person name="Cheng J.-F."/>
            <person name="Clark R.M."/>
            <person name="Fahlgren N."/>
            <person name="Fawcett J.A."/>
            <person name="Grimwood J."/>
            <person name="Gundlach H."/>
            <person name="Haberer G."/>
            <person name="Hollister J.D."/>
            <person name="Ossowski S."/>
            <person name="Ottilar R.P."/>
            <person name="Salamov A.A."/>
            <person name="Schneeberger K."/>
            <person name="Spannagl M."/>
            <person name="Wang X."/>
            <person name="Yang L."/>
            <person name="Nasrallah M.E."/>
            <person name="Bergelson J."/>
            <person name="Carrington J.C."/>
            <person name="Gaut B.S."/>
            <person name="Schmutz J."/>
            <person name="Mayer K.F.X."/>
            <person name="Van de Peer Y."/>
            <person name="Grigoriev I.V."/>
            <person name="Nordborg M."/>
            <person name="Weigel D."/>
            <person name="Guo Y.-L."/>
        </authorList>
    </citation>
    <scope>NUCLEOTIDE SEQUENCE [LARGE SCALE GENOMIC DNA]</scope>
    <source>
        <strain evidence="3">cv. MN47</strain>
    </source>
</reference>
<accession>D7M9W1</accession>
<name>D7M9W1_ARALL</name>
<evidence type="ECO:0000313" key="3">
    <source>
        <dbReference type="Proteomes" id="UP000008694"/>
    </source>
</evidence>
<gene>
    <name evidence="2" type="ORF">ARALYDRAFT_658543</name>
</gene>
<proteinExistence type="predicted"/>
<dbReference type="HOGENOM" id="CLU_2174450_0_0_1"/>
<evidence type="ECO:0000313" key="2">
    <source>
        <dbReference type="EMBL" id="EFH46422.1"/>
    </source>
</evidence>
<sequence>MRSLTRNQKQGDQKPLPPRATPPREFTWKISCLDRPSTNPHRSHLLELIFLKRNTRDRSAVITGDRSKPSLIGNINRKTIQATGFRFHLVTWIKVLDSICAILKMIGILH</sequence>
<evidence type="ECO:0000256" key="1">
    <source>
        <dbReference type="SAM" id="MobiDB-lite"/>
    </source>
</evidence>